<evidence type="ECO:0000259" key="7">
    <source>
        <dbReference type="Pfam" id="PF00828"/>
    </source>
</evidence>
<reference evidence="8" key="1">
    <citation type="submission" date="2025-08" db="UniProtKB">
        <authorList>
            <consortium name="Ensembl"/>
        </authorList>
    </citation>
    <scope>IDENTIFICATION</scope>
</reference>
<keyword evidence="9" id="KW-1185">Reference proteome</keyword>
<dbReference type="AlphaFoldDB" id="A0A8C4N3X7"/>
<dbReference type="GeneTree" id="ENSGT00390000009040"/>
<evidence type="ECO:0000256" key="3">
    <source>
        <dbReference type="ARBA" id="ARBA00023274"/>
    </source>
</evidence>
<dbReference type="Proteomes" id="UP000694388">
    <property type="component" value="Unplaced"/>
</dbReference>
<keyword evidence="2" id="KW-0689">Ribosomal protein</keyword>
<name>A0A8C4N3X7_EPTBU</name>
<accession>A0A8C4N3X7</accession>
<dbReference type="GO" id="GO:0005762">
    <property type="term" value="C:mitochondrial large ribosomal subunit"/>
    <property type="evidence" value="ECO:0007669"/>
    <property type="project" value="TreeGrafter"/>
</dbReference>
<protein>
    <recommendedName>
        <fullName evidence="4">Large ribosomal subunit protein uL15m</fullName>
    </recommendedName>
    <alternativeName>
        <fullName evidence="5">39S ribosomal protein L15, mitochondrial</fullName>
    </alternativeName>
</protein>
<feature type="domain" description="Large ribosomal subunit protein uL15/eL18" evidence="7">
    <location>
        <begin position="55"/>
        <end position="120"/>
    </location>
</feature>
<comment type="similarity">
    <text evidence="1">Belongs to the universal ribosomal protein uL15 family.</text>
</comment>
<keyword evidence="3" id="KW-0687">Ribonucleoprotein</keyword>
<evidence type="ECO:0000256" key="2">
    <source>
        <dbReference type="ARBA" id="ARBA00022980"/>
    </source>
</evidence>
<dbReference type="InterPro" id="IPR021131">
    <property type="entry name" value="Ribosomal_uL15/eL18"/>
</dbReference>
<evidence type="ECO:0000256" key="4">
    <source>
        <dbReference type="ARBA" id="ARBA00035299"/>
    </source>
</evidence>
<dbReference type="InterPro" id="IPR036227">
    <property type="entry name" value="Ribosomal_uL15/eL18_sf"/>
</dbReference>
<dbReference type="SUPFAM" id="SSF52080">
    <property type="entry name" value="Ribosomal proteins L15p and L18e"/>
    <property type="match status" value="1"/>
</dbReference>
<evidence type="ECO:0000313" key="8">
    <source>
        <dbReference type="Ensembl" id="ENSEBUP00000000899.1"/>
    </source>
</evidence>
<dbReference type="OMA" id="CAHYNKL"/>
<feature type="compositionally biased region" description="Basic residues" evidence="6">
    <location>
        <begin position="1"/>
        <end position="14"/>
    </location>
</feature>
<evidence type="ECO:0000313" key="9">
    <source>
        <dbReference type="Proteomes" id="UP000694388"/>
    </source>
</evidence>
<evidence type="ECO:0000256" key="1">
    <source>
        <dbReference type="ARBA" id="ARBA00007320"/>
    </source>
</evidence>
<evidence type="ECO:0000256" key="6">
    <source>
        <dbReference type="SAM" id="MobiDB-lite"/>
    </source>
</evidence>
<organism evidence="8 9">
    <name type="scientific">Eptatretus burgeri</name>
    <name type="common">Inshore hagfish</name>
    <dbReference type="NCBI Taxonomy" id="7764"/>
    <lineage>
        <taxon>Eukaryota</taxon>
        <taxon>Metazoa</taxon>
        <taxon>Chordata</taxon>
        <taxon>Craniata</taxon>
        <taxon>Vertebrata</taxon>
        <taxon>Cyclostomata</taxon>
        <taxon>Myxini</taxon>
        <taxon>Myxiniformes</taxon>
        <taxon>Myxinidae</taxon>
        <taxon>Eptatretinae</taxon>
        <taxon>Eptatretus</taxon>
    </lineage>
</organism>
<dbReference type="GO" id="GO:0006412">
    <property type="term" value="P:translation"/>
    <property type="evidence" value="ECO:0007669"/>
    <property type="project" value="InterPro"/>
</dbReference>
<reference evidence="8" key="2">
    <citation type="submission" date="2025-09" db="UniProtKB">
        <authorList>
            <consortium name="Ensembl"/>
        </authorList>
    </citation>
    <scope>IDENTIFICATION</scope>
</reference>
<feature type="region of interest" description="Disordered" evidence="6">
    <location>
        <begin position="1"/>
        <end position="36"/>
    </location>
</feature>
<evidence type="ECO:0000256" key="5">
    <source>
        <dbReference type="ARBA" id="ARBA00035423"/>
    </source>
</evidence>
<dbReference type="InterPro" id="IPR005749">
    <property type="entry name" value="Ribosomal_uL15_bac-type"/>
</dbReference>
<dbReference type="Pfam" id="PF00828">
    <property type="entry name" value="Ribosomal_L27A"/>
    <property type="match status" value="1"/>
</dbReference>
<dbReference type="PANTHER" id="PTHR12934:SF11">
    <property type="entry name" value="LARGE RIBOSOMAL SUBUNIT PROTEIN UL15M"/>
    <property type="match status" value="1"/>
</dbReference>
<dbReference type="Ensembl" id="ENSEBUT00000001208.1">
    <property type="protein sequence ID" value="ENSEBUP00000000899.1"/>
    <property type="gene ID" value="ENSEBUG00000000878.1"/>
</dbReference>
<dbReference type="PANTHER" id="PTHR12934">
    <property type="entry name" value="50S RIBOSOMAL PROTEIN L15"/>
    <property type="match status" value="1"/>
</dbReference>
<proteinExistence type="inferred from homology"/>
<sequence>TARKRERKRKKKGERKSGRGDKRQHKTSPPLGFEGGQTPFHIIIPKYGYNYGHRVDTAHPVDLTQLVNGRGVHVDPLKRQYGVQLVEEGADEFDALVNLEVQWASELAIAAVESKGGVVTTAFYDLRSLDILRQPVPFFQRGQPIPRRQLPPQDLISSYTDPKCRGYLADQEEVRKAREELALRYGYTLPNLEQPELLAMLSKRKRPRQIFFGLAPGWLVSLADREVLKPTDPQLLEYYAAP</sequence>
<dbReference type="GO" id="GO:0003735">
    <property type="term" value="F:structural constituent of ribosome"/>
    <property type="evidence" value="ECO:0007669"/>
    <property type="project" value="InterPro"/>
</dbReference>